<accession>A0A4U0X467</accession>
<reference evidence="2 3" key="1">
    <citation type="submission" date="2017-03" db="EMBL/GenBank/DDBJ databases">
        <title>Genomes of endolithic fungi from Antarctica.</title>
        <authorList>
            <person name="Coleine C."/>
            <person name="Masonjones S."/>
            <person name="Stajich J.E."/>
        </authorList>
    </citation>
    <scope>NUCLEOTIDE SEQUENCE [LARGE SCALE GENOMIC DNA]</scope>
    <source>
        <strain evidence="2 3">CCFEE 5184</strain>
    </source>
</reference>
<dbReference type="GO" id="GO:0008017">
    <property type="term" value="F:microtubule binding"/>
    <property type="evidence" value="ECO:0007669"/>
    <property type="project" value="TreeGrafter"/>
</dbReference>
<dbReference type="GO" id="GO:0016020">
    <property type="term" value="C:membrane"/>
    <property type="evidence" value="ECO:0007669"/>
    <property type="project" value="TreeGrafter"/>
</dbReference>
<dbReference type="GO" id="GO:0000266">
    <property type="term" value="P:mitochondrial fission"/>
    <property type="evidence" value="ECO:0007669"/>
    <property type="project" value="TreeGrafter"/>
</dbReference>
<gene>
    <name evidence="2" type="ORF">B0A55_12059</name>
</gene>
<dbReference type="PANTHER" id="PTHR11566:SF21">
    <property type="entry name" value="DYNAMIN RELATED PROTEIN 1, ISOFORM A"/>
    <property type="match status" value="1"/>
</dbReference>
<dbReference type="GO" id="GO:0005874">
    <property type="term" value="C:microtubule"/>
    <property type="evidence" value="ECO:0007669"/>
    <property type="project" value="TreeGrafter"/>
</dbReference>
<dbReference type="SMART" id="SM00053">
    <property type="entry name" value="DYNc"/>
    <property type="match status" value="1"/>
</dbReference>
<evidence type="ECO:0000313" key="2">
    <source>
        <dbReference type="EMBL" id="TKA70106.1"/>
    </source>
</evidence>
<dbReference type="OrthoDB" id="415706at2759"/>
<keyword evidence="3" id="KW-1185">Reference proteome</keyword>
<dbReference type="GO" id="GO:0048312">
    <property type="term" value="P:intracellular distribution of mitochondria"/>
    <property type="evidence" value="ECO:0007669"/>
    <property type="project" value="TreeGrafter"/>
</dbReference>
<dbReference type="Proteomes" id="UP000309340">
    <property type="component" value="Unassembled WGS sequence"/>
</dbReference>
<name>A0A4U0X467_9PEZI</name>
<dbReference type="GO" id="GO:0005525">
    <property type="term" value="F:GTP binding"/>
    <property type="evidence" value="ECO:0007669"/>
    <property type="project" value="InterPro"/>
</dbReference>
<dbReference type="EMBL" id="NAJQ01000412">
    <property type="protein sequence ID" value="TKA70106.1"/>
    <property type="molecule type" value="Genomic_DNA"/>
</dbReference>
<dbReference type="Pfam" id="PF00350">
    <property type="entry name" value="Dynamin_N"/>
    <property type="match status" value="1"/>
</dbReference>
<organism evidence="2 3">
    <name type="scientific">Friedmanniomyces simplex</name>
    <dbReference type="NCBI Taxonomy" id="329884"/>
    <lineage>
        <taxon>Eukaryota</taxon>
        <taxon>Fungi</taxon>
        <taxon>Dikarya</taxon>
        <taxon>Ascomycota</taxon>
        <taxon>Pezizomycotina</taxon>
        <taxon>Dothideomycetes</taxon>
        <taxon>Dothideomycetidae</taxon>
        <taxon>Mycosphaerellales</taxon>
        <taxon>Teratosphaeriaceae</taxon>
        <taxon>Friedmanniomyces</taxon>
    </lineage>
</organism>
<evidence type="ECO:0000313" key="3">
    <source>
        <dbReference type="Proteomes" id="UP000309340"/>
    </source>
</evidence>
<dbReference type="PANTHER" id="PTHR11566">
    <property type="entry name" value="DYNAMIN"/>
    <property type="match status" value="1"/>
</dbReference>
<sequence length="259" mass="28502">MTTVELQSQDHRDLLDIVDKLRSFGLTRYIDLPQIIVCGDQSTGKSSVLEAISGLSFPTKDHLCTRFATELILRRDETPGVNISVIPRPDRTPEEGASLSTFHYQVDIAHPGLSSVVDGAKRAMSLSEVKVFSSDTLRVELRGPQQPHLTLVNLPGLFRASNRDQSVDSAPVVQQMVRSYMEKPRSIILATHRPRSTAALYLSYLQKLRAVLAAVACYWPEGCEDVTEGKGSVAEAVALSDTDKAAQVAIEEAERIEEK</sequence>
<dbReference type="GO" id="GO:0016559">
    <property type="term" value="P:peroxisome fission"/>
    <property type="evidence" value="ECO:0007669"/>
    <property type="project" value="TreeGrafter"/>
</dbReference>
<evidence type="ECO:0000259" key="1">
    <source>
        <dbReference type="SMART" id="SM00053"/>
    </source>
</evidence>
<dbReference type="GO" id="GO:0003924">
    <property type="term" value="F:GTPase activity"/>
    <property type="evidence" value="ECO:0007669"/>
    <property type="project" value="InterPro"/>
</dbReference>
<proteinExistence type="predicted"/>
<dbReference type="PRINTS" id="PR00195">
    <property type="entry name" value="DYNAMIN"/>
</dbReference>
<feature type="domain" description="Dynamin GTPase" evidence="1">
    <location>
        <begin position="8"/>
        <end position="247"/>
    </location>
</feature>
<dbReference type="InterPro" id="IPR022812">
    <property type="entry name" value="Dynamin"/>
</dbReference>
<dbReference type="SUPFAM" id="SSF52540">
    <property type="entry name" value="P-loop containing nucleoside triphosphate hydrolases"/>
    <property type="match status" value="1"/>
</dbReference>
<dbReference type="InterPro" id="IPR045063">
    <property type="entry name" value="Dynamin_N"/>
</dbReference>
<dbReference type="GO" id="GO:0006897">
    <property type="term" value="P:endocytosis"/>
    <property type="evidence" value="ECO:0007669"/>
    <property type="project" value="TreeGrafter"/>
</dbReference>
<dbReference type="InterPro" id="IPR001401">
    <property type="entry name" value="Dynamin_GTPase"/>
</dbReference>
<dbReference type="AlphaFoldDB" id="A0A4U0X467"/>
<dbReference type="Gene3D" id="3.40.50.300">
    <property type="entry name" value="P-loop containing nucleotide triphosphate hydrolases"/>
    <property type="match status" value="1"/>
</dbReference>
<dbReference type="STRING" id="329884.A0A4U0X467"/>
<dbReference type="InterPro" id="IPR027417">
    <property type="entry name" value="P-loop_NTPase"/>
</dbReference>
<comment type="caution">
    <text evidence="2">The sequence shown here is derived from an EMBL/GenBank/DDBJ whole genome shotgun (WGS) entry which is preliminary data.</text>
</comment>
<dbReference type="GO" id="GO:0005739">
    <property type="term" value="C:mitochondrion"/>
    <property type="evidence" value="ECO:0007669"/>
    <property type="project" value="TreeGrafter"/>
</dbReference>
<protein>
    <recommendedName>
        <fullName evidence="1">Dynamin GTPase domain-containing protein</fullName>
    </recommendedName>
</protein>